<gene>
    <name evidence="1" type="ORF">C427_5128</name>
</gene>
<reference evidence="1 2" key="1">
    <citation type="journal article" date="2013" name="Genome Announc.">
        <title>Complete Genome Sequence of Glaciecola psychrophila Strain 170T.</title>
        <authorList>
            <person name="Yin J."/>
            <person name="Chen J."/>
            <person name="Liu G."/>
            <person name="Yu Y."/>
            <person name="Song L."/>
            <person name="Wang X."/>
            <person name="Qu X."/>
        </authorList>
    </citation>
    <scope>NUCLEOTIDE SEQUENCE [LARGE SCALE GENOMIC DNA]</scope>
    <source>
        <strain evidence="1 2">170</strain>
    </source>
</reference>
<proteinExistence type="predicted"/>
<dbReference type="KEGG" id="gps:C427_5128"/>
<dbReference type="EMBL" id="CP003837">
    <property type="protein sequence ID" value="AGH47227.1"/>
    <property type="molecule type" value="Genomic_DNA"/>
</dbReference>
<evidence type="ECO:0000313" key="1">
    <source>
        <dbReference type="EMBL" id="AGH47227.1"/>
    </source>
</evidence>
<dbReference type="AlphaFoldDB" id="M4S977"/>
<dbReference type="STRING" id="1129794.C427_5128"/>
<dbReference type="Proteomes" id="UP000011864">
    <property type="component" value="Chromosome"/>
</dbReference>
<dbReference type="HOGENOM" id="CLU_2524547_0_0_6"/>
<name>M4S977_9ALTE</name>
<evidence type="ECO:0000313" key="2">
    <source>
        <dbReference type="Proteomes" id="UP000011864"/>
    </source>
</evidence>
<sequence length="84" mass="9627">MFAYIARPAILNKNRELYAYELLFRDGENNCFPDISPDEATSKILTDSHLDLGLEEISAGELVFINFHQDTLVHRFPTSLDPKK</sequence>
<dbReference type="PATRIC" id="fig|1129794.4.peg.5113"/>
<keyword evidence="2" id="KW-1185">Reference proteome</keyword>
<organism evidence="1 2">
    <name type="scientific">Paraglaciecola psychrophila 170</name>
    <dbReference type="NCBI Taxonomy" id="1129794"/>
    <lineage>
        <taxon>Bacteria</taxon>
        <taxon>Pseudomonadati</taxon>
        <taxon>Pseudomonadota</taxon>
        <taxon>Gammaproteobacteria</taxon>
        <taxon>Alteromonadales</taxon>
        <taxon>Alteromonadaceae</taxon>
        <taxon>Paraglaciecola</taxon>
    </lineage>
</organism>
<protein>
    <submittedName>
        <fullName evidence="1">EAL domain-containing protein</fullName>
    </submittedName>
</protein>
<dbReference type="eggNOG" id="COG3434">
    <property type="taxonomic scope" value="Bacteria"/>
</dbReference>
<accession>M4S977</accession>
<dbReference type="RefSeq" id="WP_015431332.1">
    <property type="nucleotide sequence ID" value="NC_020514.1"/>
</dbReference>